<sequence length="1774" mass="195112">MRVQPADEPRYPSQADATSSPTRRVWATWLGCAYVCASMVSSIYFLLIVNPSFRNDLWWANYAPTTDQALLIDLFNVALTTRATGTVDLLSPSSVVDKCYTGDEATAAVFPTYVRQLSLAALSNQVAVASLRNLSAAGCLWLATQFCWVDLNHTFELAHTGGRQERCVARYATNGAVYLETVLRNQVWGDFLAAYGTTFYVGIQSWLEQIPSGQVWLAVTSTARSMTTVDQEVVYWRAHNITTFQLQWQNGVQMGVSETLLIENALGLQQDLVVKNIPLQSHLWTSVELNWLFPNDLGGLAQSNASLIRSATNSFLTLPFNIEDMFGLQQPNGNYIDQVQVFRTHLGAFLSVDAMYIAIPRPLVDLYLAFQSALHAEMRSNPSLHTTLDAISTLSFAPTPPKWVANSTWMYYGGNPLCLSGLPLPYVQETFSFDDGCNTQPPLTVAMTKYSSLFATLLLGPALDIPTACALLQGPNVVPDCQASLTAMQHLAASMARVQSAMAPFIVPVLAAVRHLNVSLVQFATHDDGSNWTLLRQPIVDNSSAWDVFGWTFLFDWVQGTREVVSFEGDVASLVLVSATMPANIFISSAQSDKAATRGLYYAAVYVTCVLAAVTLACAFKLVALGCRMQGSNLVWFNPVVSSIWIGRPLVFVRGLTAILVLSTSQLNLVNTPLHAWFTCMARPWLDTAILAGEATWVLYAVIDFCTVLTPGHATAIYGPVSCVLSWACLVGLEVLAPVVPTMTLDRTCTFQDLNSNLKCASGRVEIGSVRRLGVICAVQAVAFLSSLALGCHCVLQRRRRRQTQGSTRHSLGIADLFLQNQPGPYQAGAIDGVSRILAGYVPFVWRQCTYTFDVKLWVIHTCGARSPTAKHLNVVPPRQTHAAQFGPTVSTILTKAGSLVGMAYAVGSIFGSVSYLQLSQVNLANDMFWASFNVTGAHAFLANWLNAELSLGATDNAVELNADWINMDGSFKSPTRTVVAPRNHGAHLQYSELNTLQGTIQGLRATDACKLPWIFTPYCFVDFSQRWEMANTAKRQGRCQTMTTNGAVFLDSMLRNTNFVNFYACWGSAFDVAVANDLKQSSAGLEWMTNVTTQVKLEPADEVLYWQAHGIDRFDTQWQNFKLIGVVNSYSVWTAFGISYPFTLQSQKSVFRWNEATTLKMYWGLASDLDAVTYNASGIGGASLVRSSSTYAFANTTMESVVLRNGTMSAPSDSALALVQHTIGPFGSIDMHYVACPLAVKSVVRSILRLLRQVLFQRNTSSAAYSLIDYDSRMLAPVPKAWTDVGFETIGGSPLCAGGFSIPVTTGMLVLLSWDNQCSQTAPSATVSPSTEAMIASAVLANLSFSSPDDIAAVCAQNVVSSVACQTFLNATISFVRLYMLDRLNTMSSMVVAANAMVLAKQVELVQFGHMLPDAPLALYRYRLLDPLQPEFTYFAWLFLIDWVQGTRDVVRFEGDFGTITLLTEPSTAYSSPVNVAEDQVGMVVYLRNTVVYVTVAMMFVAGLMIVYIILSRGHIELLNLWELQRVGAIVWIGRPLLFVRSLTAVALLSTCILELKCNGSLSYFQVTANPWYKTILAANEVTWLVAIANDIAMAFTKEYTVYYTTLSSTLIWAFSVTMSFTSPLTHLLTIEKQCHLTQVDFQVVCDSGVLYIGHVARLTTIAGVVLGVNVVCYVATRVWFQRLRSTPIHSIFLYAGARYLFETSKWIVDDVYYMDRMSAALNGILTLRWGGTMYCLDVKLWRTFQVETTDKYTLHATTATAFALPLRLDAIE</sequence>
<dbReference type="EMBL" id="CAADRA010005470">
    <property type="protein sequence ID" value="VFT90242.1"/>
    <property type="molecule type" value="Genomic_DNA"/>
</dbReference>
<evidence type="ECO:0000313" key="2">
    <source>
        <dbReference type="EMBL" id="KAF0695806.1"/>
    </source>
</evidence>
<organism evidence="3 4">
    <name type="scientific">Aphanomyces stellatus</name>
    <dbReference type="NCBI Taxonomy" id="120398"/>
    <lineage>
        <taxon>Eukaryota</taxon>
        <taxon>Sar</taxon>
        <taxon>Stramenopiles</taxon>
        <taxon>Oomycota</taxon>
        <taxon>Saprolegniomycetes</taxon>
        <taxon>Saprolegniales</taxon>
        <taxon>Verrucalvaceae</taxon>
        <taxon>Aphanomyces</taxon>
    </lineage>
</organism>
<feature type="transmembrane region" description="Helical" evidence="1">
    <location>
        <begin position="773"/>
        <end position="796"/>
    </location>
</feature>
<feature type="transmembrane region" description="Helical" evidence="1">
    <location>
        <begin position="1603"/>
        <end position="1622"/>
    </location>
</feature>
<dbReference type="Proteomes" id="UP000332933">
    <property type="component" value="Unassembled WGS sequence"/>
</dbReference>
<feature type="transmembrane region" description="Helical" evidence="1">
    <location>
        <begin position="1492"/>
        <end position="1512"/>
    </location>
</feature>
<gene>
    <name evidence="3" type="primary">Aste57867_13403</name>
    <name evidence="2" type="ORF">As57867_013353</name>
    <name evidence="3" type="ORF">ASTE57867_13403</name>
</gene>
<dbReference type="OrthoDB" id="73567at2759"/>
<name>A0A485KYA3_9STRA</name>
<keyword evidence="4" id="KW-1185">Reference proteome</keyword>
<reference evidence="3 4" key="1">
    <citation type="submission" date="2019-03" db="EMBL/GenBank/DDBJ databases">
        <authorList>
            <person name="Gaulin E."/>
            <person name="Dumas B."/>
        </authorList>
    </citation>
    <scope>NUCLEOTIDE SEQUENCE [LARGE SCALE GENOMIC DNA]</scope>
    <source>
        <strain evidence="3">CBS 568.67</strain>
    </source>
</reference>
<keyword evidence="1" id="KW-0812">Transmembrane</keyword>
<reference evidence="2" key="2">
    <citation type="submission" date="2019-06" db="EMBL/GenBank/DDBJ databases">
        <title>Genomics analysis of Aphanomyces spp. identifies a new class of oomycete effector associated with host adaptation.</title>
        <authorList>
            <person name="Gaulin E."/>
        </authorList>
    </citation>
    <scope>NUCLEOTIDE SEQUENCE</scope>
    <source>
        <strain evidence="2">CBS 578.67</strain>
    </source>
</reference>
<protein>
    <submittedName>
        <fullName evidence="3">Aste57867_13403 protein</fullName>
    </submittedName>
</protein>
<proteinExistence type="predicted"/>
<feature type="transmembrane region" description="Helical" evidence="1">
    <location>
        <begin position="685"/>
        <end position="703"/>
    </location>
</feature>
<keyword evidence="1" id="KW-1133">Transmembrane helix</keyword>
<feature type="transmembrane region" description="Helical" evidence="1">
    <location>
        <begin position="645"/>
        <end position="665"/>
    </location>
</feature>
<evidence type="ECO:0000256" key="1">
    <source>
        <dbReference type="SAM" id="Phobius"/>
    </source>
</evidence>
<feature type="transmembrane region" description="Helical" evidence="1">
    <location>
        <begin position="26"/>
        <end position="49"/>
    </location>
</feature>
<feature type="transmembrane region" description="Helical" evidence="1">
    <location>
        <begin position="600"/>
        <end position="624"/>
    </location>
</feature>
<accession>A0A485KYA3</accession>
<dbReference type="EMBL" id="VJMH01005449">
    <property type="protein sequence ID" value="KAF0695806.1"/>
    <property type="molecule type" value="Genomic_DNA"/>
</dbReference>
<evidence type="ECO:0000313" key="4">
    <source>
        <dbReference type="Proteomes" id="UP000332933"/>
    </source>
</evidence>
<keyword evidence="1" id="KW-0472">Membrane</keyword>
<feature type="transmembrane region" description="Helical" evidence="1">
    <location>
        <begin position="1660"/>
        <end position="1682"/>
    </location>
</feature>
<feature type="transmembrane region" description="Helical" evidence="1">
    <location>
        <begin position="715"/>
        <end position="737"/>
    </location>
</feature>
<evidence type="ECO:0000313" key="3">
    <source>
        <dbReference type="EMBL" id="VFT90242.1"/>
    </source>
</evidence>